<accession>A0A077WIB1</accession>
<organism evidence="3">
    <name type="scientific">Lichtheimia ramosa</name>
    <dbReference type="NCBI Taxonomy" id="688394"/>
    <lineage>
        <taxon>Eukaryota</taxon>
        <taxon>Fungi</taxon>
        <taxon>Fungi incertae sedis</taxon>
        <taxon>Mucoromycota</taxon>
        <taxon>Mucoromycotina</taxon>
        <taxon>Mucoromycetes</taxon>
        <taxon>Mucorales</taxon>
        <taxon>Lichtheimiaceae</taxon>
        <taxon>Lichtheimia</taxon>
    </lineage>
</organism>
<protein>
    <submittedName>
        <fullName evidence="3">Uncharacterized protein</fullName>
    </submittedName>
</protein>
<name>A0A077WIB1_9FUNG</name>
<feature type="region of interest" description="Disordered" evidence="2">
    <location>
        <begin position="49"/>
        <end position="73"/>
    </location>
</feature>
<dbReference type="EMBL" id="LK023323">
    <property type="protein sequence ID" value="CDS07060.1"/>
    <property type="molecule type" value="Genomic_DNA"/>
</dbReference>
<feature type="compositionally biased region" description="Polar residues" evidence="2">
    <location>
        <begin position="179"/>
        <end position="199"/>
    </location>
</feature>
<evidence type="ECO:0000256" key="2">
    <source>
        <dbReference type="SAM" id="MobiDB-lite"/>
    </source>
</evidence>
<proteinExistence type="predicted"/>
<feature type="region of interest" description="Disordered" evidence="2">
    <location>
        <begin position="125"/>
        <end position="199"/>
    </location>
</feature>
<evidence type="ECO:0000256" key="1">
    <source>
        <dbReference type="SAM" id="Coils"/>
    </source>
</evidence>
<feature type="compositionally biased region" description="Low complexity" evidence="2">
    <location>
        <begin position="125"/>
        <end position="163"/>
    </location>
</feature>
<dbReference type="OrthoDB" id="2368002at2759"/>
<feature type="coiled-coil region" evidence="1">
    <location>
        <begin position="201"/>
        <end position="259"/>
    </location>
</feature>
<evidence type="ECO:0000313" key="3">
    <source>
        <dbReference type="EMBL" id="CDS07060.1"/>
    </source>
</evidence>
<sequence length="516" mass="59154">MLKTISNEEHLQQPTIHIEDMEEAEEQVMNNNDGSSKKKVVSRISMFFQQKKEKQKTPASESDEPYIGSGNYMCNSDATQVKVEQQHQQSHGLYFPTDHHLDPFASSMSTSTSPQNNTVSPIAAATAATTPTPTTPTLLDNATNDMNSNNNNNSSEQLSSSSSPTGGEGAVDIERKASVRTNTTQPDEETTQSNAAVDSKVNQLRAELRRQRLGLENLEIERQQYRSDCRALMDRLGQLKERLQQRQQAREQLQKSYEDHMRSLRATDDDLTSISAKIRKLRHMIATLADDLLENVDPVRATFTLRDFWLNLREPIEQMGTPLKLNQIRMLTEKYMMDFLILNMTPYKFPGLPPHKQYNQLEMWLKNHDRNAAVRLRQELARAIVRTSKDRNNTLLEEETRQTIQGLYKNLNEAYPYMQQYDKVENDPTRRYEHKVRELVEFSLQLGFAMKGQEVDIAATLVQEGTQLFNPALMEEEQGLKSGVIEFCICPPFVVYNAMPYTLLEKGRVYCHPQRA</sequence>
<reference evidence="3" key="1">
    <citation type="journal article" date="2014" name="Genome Announc.">
        <title>De novo whole-genome sequence and genome annotation of Lichtheimia ramosa.</title>
        <authorList>
            <person name="Linde J."/>
            <person name="Schwartze V."/>
            <person name="Binder U."/>
            <person name="Lass-Florl C."/>
            <person name="Voigt K."/>
            <person name="Horn F."/>
        </authorList>
    </citation>
    <scope>NUCLEOTIDE SEQUENCE</scope>
    <source>
        <strain evidence="3">JMRC FSU:6197</strain>
    </source>
</reference>
<gene>
    <name evidence="3" type="ORF">LRAMOSA09583</name>
</gene>
<dbReference type="AlphaFoldDB" id="A0A077WIB1"/>
<keyword evidence="1" id="KW-0175">Coiled coil</keyword>